<reference evidence="2 3" key="1">
    <citation type="submission" date="2022-05" db="EMBL/GenBank/DDBJ databases">
        <authorList>
            <consortium name="Genoscope - CEA"/>
            <person name="William W."/>
        </authorList>
    </citation>
    <scope>NUCLEOTIDE SEQUENCE [LARGE SCALE GENOMIC DNA]</scope>
</reference>
<feature type="compositionally biased region" description="Basic and acidic residues" evidence="1">
    <location>
        <begin position="13"/>
        <end position="23"/>
    </location>
</feature>
<sequence length="118" mass="13017">IASSKLSSSSGEQRARAETERVSGRLGRPRPGDLASLSGAHSPVSSALACLYDWTNLKHSNHFLFFFKLLLLLLEYQARASAGERGEGHQKEKREMTGLRSLRFSALCLLASLTARRE</sequence>
<feature type="non-terminal residue" evidence="2">
    <location>
        <position position="1"/>
    </location>
</feature>
<feature type="compositionally biased region" description="Polar residues" evidence="1">
    <location>
        <begin position="1"/>
        <end position="12"/>
    </location>
</feature>
<feature type="region of interest" description="Disordered" evidence="1">
    <location>
        <begin position="1"/>
        <end position="41"/>
    </location>
</feature>
<evidence type="ECO:0000313" key="3">
    <source>
        <dbReference type="Proteomes" id="UP001159427"/>
    </source>
</evidence>
<protein>
    <submittedName>
        <fullName evidence="2">Uncharacterized protein</fullName>
    </submittedName>
</protein>
<organism evidence="2 3">
    <name type="scientific">Porites evermanni</name>
    <dbReference type="NCBI Taxonomy" id="104178"/>
    <lineage>
        <taxon>Eukaryota</taxon>
        <taxon>Metazoa</taxon>
        <taxon>Cnidaria</taxon>
        <taxon>Anthozoa</taxon>
        <taxon>Hexacorallia</taxon>
        <taxon>Scleractinia</taxon>
        <taxon>Fungiina</taxon>
        <taxon>Poritidae</taxon>
        <taxon>Porites</taxon>
    </lineage>
</organism>
<keyword evidence="3" id="KW-1185">Reference proteome</keyword>
<accession>A0ABN8RW53</accession>
<dbReference type="Proteomes" id="UP001159427">
    <property type="component" value="Unassembled WGS sequence"/>
</dbReference>
<comment type="caution">
    <text evidence="2">The sequence shown here is derived from an EMBL/GenBank/DDBJ whole genome shotgun (WGS) entry which is preliminary data.</text>
</comment>
<proteinExistence type="predicted"/>
<gene>
    <name evidence="2" type="ORF">PEVE_00014824</name>
</gene>
<dbReference type="EMBL" id="CALNXI010002126">
    <property type="protein sequence ID" value="CAH3183383.1"/>
    <property type="molecule type" value="Genomic_DNA"/>
</dbReference>
<name>A0ABN8RW53_9CNID</name>
<evidence type="ECO:0000256" key="1">
    <source>
        <dbReference type="SAM" id="MobiDB-lite"/>
    </source>
</evidence>
<evidence type="ECO:0000313" key="2">
    <source>
        <dbReference type="EMBL" id="CAH3183383.1"/>
    </source>
</evidence>